<evidence type="ECO:0000313" key="1">
    <source>
        <dbReference type="EMBL" id="PZQ95670.1"/>
    </source>
</evidence>
<comment type="caution">
    <text evidence="1">The sequence shown here is derived from an EMBL/GenBank/DDBJ whole genome shotgun (WGS) entry which is preliminary data.</text>
</comment>
<dbReference type="EMBL" id="QFQS01000006">
    <property type="protein sequence ID" value="PZQ95670.1"/>
    <property type="molecule type" value="Genomic_DNA"/>
</dbReference>
<dbReference type="AlphaFoldDB" id="A0A2W5UCG1"/>
<protein>
    <submittedName>
        <fullName evidence="1">Uncharacterized protein</fullName>
    </submittedName>
</protein>
<name>A0A2W5UCG1_CERSP</name>
<dbReference type="Proteomes" id="UP000248975">
    <property type="component" value="Unassembled WGS sequence"/>
</dbReference>
<reference evidence="1 2" key="1">
    <citation type="submission" date="2017-08" db="EMBL/GenBank/DDBJ databases">
        <title>Infants hospitalized years apart are colonized by the same room-sourced microbial strains.</title>
        <authorList>
            <person name="Brooks B."/>
            <person name="Olm M.R."/>
            <person name="Firek B.A."/>
            <person name="Baker R."/>
            <person name="Thomas B.C."/>
            <person name="Morowitz M.J."/>
            <person name="Banfield J.F."/>
        </authorList>
    </citation>
    <scope>NUCLEOTIDE SEQUENCE [LARGE SCALE GENOMIC DNA]</scope>
    <source>
        <strain evidence="1">S2_003_000_R2_11</strain>
    </source>
</reference>
<accession>A0A2W5UCG1</accession>
<evidence type="ECO:0000313" key="2">
    <source>
        <dbReference type="Proteomes" id="UP000248975"/>
    </source>
</evidence>
<organism evidence="1 2">
    <name type="scientific">Cereibacter sphaeroides</name>
    <name type="common">Rhodobacter sphaeroides</name>
    <dbReference type="NCBI Taxonomy" id="1063"/>
    <lineage>
        <taxon>Bacteria</taxon>
        <taxon>Pseudomonadati</taxon>
        <taxon>Pseudomonadota</taxon>
        <taxon>Alphaproteobacteria</taxon>
        <taxon>Rhodobacterales</taxon>
        <taxon>Paracoccaceae</taxon>
        <taxon>Cereibacter</taxon>
    </lineage>
</organism>
<gene>
    <name evidence="1" type="ORF">DI533_18715</name>
</gene>
<sequence length="299" mass="33261">MNSLIPTDLMRIVYHLGAHCTDEEKILRCLLKNRGALAEEGILVPGPARYRTLMRDTMAALKGEAATQDTQALVLDQIMDEDRADRLILSSENFLAFSQWALRGTLYPNGGERLRALTRIFPDIEAEFHLSIRNPATFLPALLSKQTDKSYDSFIGGTDPLLLRWSELVERIGDANPDVPLTVWCDEDSALIWPEILRAVSGHPQGMALEGADDFVASLMSPSGTARMRRYLAEHAPVSEGQHRRVVSAFLGKFARPELMEVELDLPGWTDDFVARLTAQYDQDVARISAMPGVTLLTP</sequence>
<proteinExistence type="predicted"/>